<feature type="transmembrane region" description="Helical" evidence="1">
    <location>
        <begin position="214"/>
        <end position="231"/>
    </location>
</feature>
<organism evidence="3 4">
    <name type="scientific">Rubrobacter tropicus</name>
    <dbReference type="NCBI Taxonomy" id="2653851"/>
    <lineage>
        <taxon>Bacteria</taxon>
        <taxon>Bacillati</taxon>
        <taxon>Actinomycetota</taxon>
        <taxon>Rubrobacteria</taxon>
        <taxon>Rubrobacterales</taxon>
        <taxon>Rubrobacteraceae</taxon>
        <taxon>Rubrobacter</taxon>
    </lineage>
</organism>
<dbReference type="InterPro" id="IPR009597">
    <property type="entry name" value="DUF1206"/>
</dbReference>
<sequence length="282" mass="29252">MARAGPPVEEVQDRAEAAARHARPWVDAFARFGYVAKGVVYATIGLLAMLEALGMGGKTASPDGAMQSIGTQPLGGLLLVVLSAGLFGYAAWKVVQGVTDPDDRGSDAHGVVRRVCYVGSGAIHAALAYTAAQSVFGAEDSSEDAMAASVMAYQPPLGRILVTLVGIGVIGVALYQLYAAYGAKFKGELKLHRMHGAEEFGVTLAGRVGTAARALALGLAGAFVLLATYQSNPEKTRGLGGALETLQQQPLGSFMLAAVAAGLMIYGAFMFLVARHRHIDTS</sequence>
<keyword evidence="1" id="KW-1133">Transmembrane helix</keyword>
<dbReference type="AlphaFoldDB" id="A0A6G8Q5A4"/>
<gene>
    <name evidence="3" type="ORF">GBA63_02630</name>
</gene>
<protein>
    <submittedName>
        <fullName evidence="3">DUF1206 domain-containing protein</fullName>
    </submittedName>
</protein>
<reference evidence="3 4" key="1">
    <citation type="submission" date="2019-10" db="EMBL/GenBank/DDBJ databases">
        <title>Rubrobacter sp nov SCSIO 52090 isolated from a deep-sea sediment in the South China Sea.</title>
        <authorList>
            <person name="Chen R.W."/>
        </authorList>
    </citation>
    <scope>NUCLEOTIDE SEQUENCE [LARGE SCALE GENOMIC DNA]</scope>
    <source>
        <strain evidence="3 4">SCSIO 52909</strain>
    </source>
</reference>
<evidence type="ECO:0000313" key="4">
    <source>
        <dbReference type="Proteomes" id="UP000501452"/>
    </source>
</evidence>
<dbReference type="RefSeq" id="WP_166173231.1">
    <property type="nucleotide sequence ID" value="NZ_CP045119.1"/>
</dbReference>
<dbReference type="EMBL" id="CP045119">
    <property type="protein sequence ID" value="QIN81646.1"/>
    <property type="molecule type" value="Genomic_DNA"/>
</dbReference>
<evidence type="ECO:0000259" key="2">
    <source>
        <dbReference type="Pfam" id="PF06724"/>
    </source>
</evidence>
<accession>A0A6G8Q5A4</accession>
<dbReference type="KEGG" id="rub:GBA63_02630"/>
<name>A0A6G8Q5A4_9ACTN</name>
<feature type="domain" description="DUF1206" evidence="2">
    <location>
        <begin position="208"/>
        <end position="276"/>
    </location>
</feature>
<proteinExistence type="predicted"/>
<feature type="transmembrane region" description="Helical" evidence="1">
    <location>
        <begin position="74"/>
        <end position="92"/>
    </location>
</feature>
<feature type="transmembrane region" description="Helical" evidence="1">
    <location>
        <begin position="160"/>
        <end position="181"/>
    </location>
</feature>
<evidence type="ECO:0000313" key="3">
    <source>
        <dbReference type="EMBL" id="QIN81646.1"/>
    </source>
</evidence>
<evidence type="ECO:0000256" key="1">
    <source>
        <dbReference type="SAM" id="Phobius"/>
    </source>
</evidence>
<keyword evidence="1" id="KW-0812">Transmembrane</keyword>
<keyword evidence="1" id="KW-0472">Membrane</keyword>
<keyword evidence="4" id="KW-1185">Reference proteome</keyword>
<feature type="transmembrane region" description="Helical" evidence="1">
    <location>
        <begin position="34"/>
        <end position="53"/>
    </location>
</feature>
<feature type="transmembrane region" description="Helical" evidence="1">
    <location>
        <begin position="251"/>
        <end position="274"/>
    </location>
</feature>
<dbReference type="Pfam" id="PF06724">
    <property type="entry name" value="DUF1206"/>
    <property type="match status" value="3"/>
</dbReference>
<feature type="domain" description="DUF1206" evidence="2">
    <location>
        <begin position="117"/>
        <end position="181"/>
    </location>
</feature>
<dbReference type="Proteomes" id="UP000501452">
    <property type="component" value="Chromosome"/>
</dbReference>
<feature type="domain" description="DUF1206" evidence="2">
    <location>
        <begin position="32"/>
        <end position="100"/>
    </location>
</feature>